<dbReference type="GO" id="GO:0001228">
    <property type="term" value="F:DNA-binding transcription activator activity, RNA polymerase II-specific"/>
    <property type="evidence" value="ECO:0007669"/>
    <property type="project" value="TreeGrafter"/>
</dbReference>
<dbReference type="InterPro" id="IPR050140">
    <property type="entry name" value="SRY-related_HMG-box_TF-like"/>
</dbReference>
<keyword evidence="7" id="KW-1185">Reference proteome</keyword>
<dbReference type="PROSITE" id="PS50118">
    <property type="entry name" value="HMG_BOX_2"/>
    <property type="match status" value="1"/>
</dbReference>
<evidence type="ECO:0000313" key="7">
    <source>
        <dbReference type="Proteomes" id="UP000193922"/>
    </source>
</evidence>
<dbReference type="PANTHER" id="PTHR10270:SF161">
    <property type="entry name" value="SEX-DETERMINING REGION Y PROTEIN"/>
    <property type="match status" value="1"/>
</dbReference>
<evidence type="ECO:0000256" key="3">
    <source>
        <dbReference type="PROSITE-ProRule" id="PRU00267"/>
    </source>
</evidence>
<dbReference type="PANTHER" id="PTHR10270">
    <property type="entry name" value="SOX TRANSCRIPTION FACTOR"/>
    <property type="match status" value="1"/>
</dbReference>
<reference evidence="6 7" key="1">
    <citation type="submission" date="2016-07" db="EMBL/GenBank/DDBJ databases">
        <title>Pervasive Adenine N6-methylation of Active Genes in Fungi.</title>
        <authorList>
            <consortium name="DOE Joint Genome Institute"/>
            <person name="Mondo S.J."/>
            <person name="Dannebaum R.O."/>
            <person name="Kuo R.C."/>
            <person name="Labutti K."/>
            <person name="Haridas S."/>
            <person name="Kuo A."/>
            <person name="Salamov A."/>
            <person name="Ahrendt S.R."/>
            <person name="Lipzen A."/>
            <person name="Sullivan W."/>
            <person name="Andreopoulos W.B."/>
            <person name="Clum A."/>
            <person name="Lindquist E."/>
            <person name="Daum C."/>
            <person name="Ramamoorthy G.K."/>
            <person name="Gryganskyi A."/>
            <person name="Culley D."/>
            <person name="Magnuson J.K."/>
            <person name="James T.Y."/>
            <person name="O'Malley M.A."/>
            <person name="Stajich J.E."/>
            <person name="Spatafora J.W."/>
            <person name="Visel A."/>
            <person name="Grigoriev I.V."/>
        </authorList>
    </citation>
    <scope>NUCLEOTIDE SEQUENCE [LARGE SCALE GENOMIC DNA]</scope>
    <source>
        <strain evidence="6 7">ATCC 12442</strain>
    </source>
</reference>
<evidence type="ECO:0000256" key="4">
    <source>
        <dbReference type="SAM" id="MobiDB-lite"/>
    </source>
</evidence>
<dbReference type="SMART" id="SM00398">
    <property type="entry name" value="HMG"/>
    <property type="match status" value="1"/>
</dbReference>
<dbReference type="STRING" id="61395.A0A1Y1W7T0"/>
<dbReference type="GO" id="GO:0000978">
    <property type="term" value="F:RNA polymerase II cis-regulatory region sequence-specific DNA binding"/>
    <property type="evidence" value="ECO:0007669"/>
    <property type="project" value="TreeGrafter"/>
</dbReference>
<dbReference type="SUPFAM" id="SSF47095">
    <property type="entry name" value="HMG-box"/>
    <property type="match status" value="1"/>
</dbReference>
<proteinExistence type="predicted"/>
<feature type="domain" description="HMG box" evidence="5">
    <location>
        <begin position="262"/>
        <end position="329"/>
    </location>
</feature>
<feature type="compositionally biased region" description="Basic and acidic residues" evidence="4">
    <location>
        <begin position="247"/>
        <end position="257"/>
    </location>
</feature>
<dbReference type="Proteomes" id="UP000193922">
    <property type="component" value="Unassembled WGS sequence"/>
</dbReference>
<accession>A0A1Y1W7T0</accession>
<dbReference type="GO" id="GO:0030154">
    <property type="term" value="P:cell differentiation"/>
    <property type="evidence" value="ECO:0007669"/>
    <property type="project" value="TreeGrafter"/>
</dbReference>
<organism evidence="6 7">
    <name type="scientific">Linderina pennispora</name>
    <dbReference type="NCBI Taxonomy" id="61395"/>
    <lineage>
        <taxon>Eukaryota</taxon>
        <taxon>Fungi</taxon>
        <taxon>Fungi incertae sedis</taxon>
        <taxon>Zoopagomycota</taxon>
        <taxon>Kickxellomycotina</taxon>
        <taxon>Kickxellomycetes</taxon>
        <taxon>Kickxellales</taxon>
        <taxon>Kickxellaceae</taxon>
        <taxon>Linderina</taxon>
    </lineage>
</organism>
<dbReference type="GO" id="GO:0005634">
    <property type="term" value="C:nucleus"/>
    <property type="evidence" value="ECO:0007669"/>
    <property type="project" value="UniProtKB-UniRule"/>
</dbReference>
<dbReference type="Gene3D" id="1.10.30.10">
    <property type="entry name" value="High mobility group box domain"/>
    <property type="match status" value="1"/>
</dbReference>
<evidence type="ECO:0000313" key="6">
    <source>
        <dbReference type="EMBL" id="ORX69591.1"/>
    </source>
</evidence>
<evidence type="ECO:0000259" key="5">
    <source>
        <dbReference type="PROSITE" id="PS50118"/>
    </source>
</evidence>
<evidence type="ECO:0000256" key="1">
    <source>
        <dbReference type="ARBA" id="ARBA00023125"/>
    </source>
</evidence>
<keyword evidence="1 3" id="KW-0238">DNA-binding</keyword>
<dbReference type="AlphaFoldDB" id="A0A1Y1W7T0"/>
<feature type="region of interest" description="Disordered" evidence="4">
    <location>
        <begin position="228"/>
        <end position="257"/>
    </location>
</feature>
<comment type="caution">
    <text evidence="6">The sequence shown here is derived from an EMBL/GenBank/DDBJ whole genome shotgun (WGS) entry which is preliminary data.</text>
</comment>
<name>A0A1Y1W7T0_9FUNG</name>
<evidence type="ECO:0000256" key="2">
    <source>
        <dbReference type="ARBA" id="ARBA00023163"/>
    </source>
</evidence>
<dbReference type="Pfam" id="PF00505">
    <property type="entry name" value="HMG_box"/>
    <property type="match status" value="1"/>
</dbReference>
<keyword evidence="2" id="KW-0804">Transcription</keyword>
<dbReference type="CDD" id="cd01389">
    <property type="entry name" value="HMG-box_ROX1-like"/>
    <property type="match status" value="1"/>
</dbReference>
<protein>
    <recommendedName>
        <fullName evidence="5">HMG box domain-containing protein</fullName>
    </recommendedName>
</protein>
<sequence>MGESDRHTIHIPYTQLTLHAYSPSTFLSIYCILRHLLQTMQQLHGPYPPQNMLLLNPFDTNIDANAFGTALDASNFSAALGTSAFTPSLLDIGSAVGKPYAVKHTYTRSVDSGMFTNQTYAESYDSPSAFDSPTTCDDDYVCDEDCGIREPTEVIHGNPPPGILVTQVPYGFRPVLLDLARCPRDIIRRTLHEQHCDKRPGVAVDDVRHCECALHEFDHQPDVLFGKRLHPDDDESFEGSASEAEDSDSHREALKEQTKIRIKRPPNSFMLYRRSRHNELVKLHRGGNKVVSKMIADEWHSLDRDKKRAFEKLAADKKREHELLYPNYKFTPKRARK</sequence>
<feature type="DNA-binding region" description="HMG box" evidence="3">
    <location>
        <begin position="262"/>
        <end position="329"/>
    </location>
</feature>
<dbReference type="GeneID" id="63800342"/>
<keyword evidence="3" id="KW-0539">Nucleus</keyword>
<dbReference type="OrthoDB" id="6247875at2759"/>
<dbReference type="EMBL" id="MCFD01000007">
    <property type="protein sequence ID" value="ORX69591.1"/>
    <property type="molecule type" value="Genomic_DNA"/>
</dbReference>
<dbReference type="InterPro" id="IPR036910">
    <property type="entry name" value="HMG_box_dom_sf"/>
</dbReference>
<dbReference type="InterPro" id="IPR009071">
    <property type="entry name" value="HMG_box_dom"/>
</dbReference>
<gene>
    <name evidence="6" type="ORF">DL89DRAFT_163165</name>
</gene>
<dbReference type="RefSeq" id="XP_040743279.1">
    <property type="nucleotide sequence ID" value="XM_040883694.1"/>
</dbReference>